<dbReference type="Gene3D" id="1.10.1530.10">
    <property type="match status" value="1"/>
</dbReference>
<name>X0VV52_9ZZZZ</name>
<evidence type="ECO:0000313" key="1">
    <source>
        <dbReference type="EMBL" id="GAG22160.1"/>
    </source>
</evidence>
<comment type="caution">
    <text evidence="1">The sequence shown here is derived from an EMBL/GenBank/DDBJ whole genome shotgun (WGS) entry which is preliminary data.</text>
</comment>
<dbReference type="InterPro" id="IPR043144">
    <property type="entry name" value="Mal/L-sulf/L-lact_DH-like_ah"/>
</dbReference>
<dbReference type="SUPFAM" id="SSF89733">
    <property type="entry name" value="L-sulfolactate dehydrogenase-like"/>
    <property type="match status" value="1"/>
</dbReference>
<protein>
    <submittedName>
        <fullName evidence="1">Uncharacterized protein</fullName>
    </submittedName>
</protein>
<reference evidence="1" key="1">
    <citation type="journal article" date="2014" name="Front. Microbiol.">
        <title>High frequency of phylogenetically diverse reductive dehalogenase-homologous genes in deep subseafloor sedimentary metagenomes.</title>
        <authorList>
            <person name="Kawai M."/>
            <person name="Futagami T."/>
            <person name="Toyoda A."/>
            <person name="Takaki Y."/>
            <person name="Nishi S."/>
            <person name="Hori S."/>
            <person name="Arai W."/>
            <person name="Tsubouchi T."/>
            <person name="Morono Y."/>
            <person name="Uchiyama I."/>
            <person name="Ito T."/>
            <person name="Fujiyama A."/>
            <person name="Inagaki F."/>
            <person name="Takami H."/>
        </authorList>
    </citation>
    <scope>NUCLEOTIDE SEQUENCE</scope>
    <source>
        <strain evidence="1">Expedition CK06-06</strain>
    </source>
</reference>
<accession>X0VV52</accession>
<organism evidence="1">
    <name type="scientific">marine sediment metagenome</name>
    <dbReference type="NCBI Taxonomy" id="412755"/>
    <lineage>
        <taxon>unclassified sequences</taxon>
        <taxon>metagenomes</taxon>
        <taxon>ecological metagenomes</taxon>
    </lineage>
</organism>
<dbReference type="GO" id="GO:0016491">
    <property type="term" value="F:oxidoreductase activity"/>
    <property type="evidence" value="ECO:0007669"/>
    <property type="project" value="InterPro"/>
</dbReference>
<dbReference type="InterPro" id="IPR036111">
    <property type="entry name" value="Mal/L-sulfo/L-lacto_DH-like_sf"/>
</dbReference>
<dbReference type="EMBL" id="BARS01039720">
    <property type="protein sequence ID" value="GAG22160.1"/>
    <property type="molecule type" value="Genomic_DNA"/>
</dbReference>
<feature type="non-terminal residue" evidence="1">
    <location>
        <position position="51"/>
    </location>
</feature>
<gene>
    <name evidence="1" type="ORF">S01H1_60632</name>
</gene>
<dbReference type="AlphaFoldDB" id="X0VV52"/>
<proteinExistence type="predicted"/>
<sequence>MNNNSKDIVWVNFDSLENFMVDVFKGIGVPEEDARICADVLITSDKRGIDS</sequence>